<keyword evidence="1" id="KW-0472">Membrane</keyword>
<name>A0A9E7J901_9LILI</name>
<organism evidence="2 3">
    <name type="scientific">Musa troglodytarum</name>
    <name type="common">fe'i banana</name>
    <dbReference type="NCBI Taxonomy" id="320322"/>
    <lineage>
        <taxon>Eukaryota</taxon>
        <taxon>Viridiplantae</taxon>
        <taxon>Streptophyta</taxon>
        <taxon>Embryophyta</taxon>
        <taxon>Tracheophyta</taxon>
        <taxon>Spermatophyta</taxon>
        <taxon>Magnoliopsida</taxon>
        <taxon>Liliopsida</taxon>
        <taxon>Zingiberales</taxon>
        <taxon>Musaceae</taxon>
        <taxon>Musa</taxon>
    </lineage>
</organism>
<gene>
    <name evidence="2" type="ORF">MUK42_37083</name>
</gene>
<dbReference type="EMBL" id="CP097502">
    <property type="protein sequence ID" value="URD72271.1"/>
    <property type="molecule type" value="Genomic_DNA"/>
</dbReference>
<feature type="transmembrane region" description="Helical" evidence="1">
    <location>
        <begin position="31"/>
        <end position="54"/>
    </location>
</feature>
<reference evidence="2" key="1">
    <citation type="submission" date="2022-05" db="EMBL/GenBank/DDBJ databases">
        <title>The Musa troglodytarum L. genome provides insights into the mechanism of non-climacteric behaviour and enrichment of carotenoids.</title>
        <authorList>
            <person name="Wang J."/>
        </authorList>
    </citation>
    <scope>NUCLEOTIDE SEQUENCE</scope>
    <source>
        <tissue evidence="2">Leaf</tissue>
    </source>
</reference>
<keyword evidence="3" id="KW-1185">Reference proteome</keyword>
<evidence type="ECO:0000313" key="2">
    <source>
        <dbReference type="EMBL" id="URD72271.1"/>
    </source>
</evidence>
<dbReference type="OrthoDB" id="10510320at2759"/>
<keyword evidence="1" id="KW-1133">Transmembrane helix</keyword>
<dbReference type="Proteomes" id="UP001055439">
    <property type="component" value="Chromosome 1"/>
</dbReference>
<evidence type="ECO:0000313" key="3">
    <source>
        <dbReference type="Proteomes" id="UP001055439"/>
    </source>
</evidence>
<accession>A0A9E7J901</accession>
<keyword evidence="1" id="KW-0812">Transmembrane</keyword>
<evidence type="ECO:0000256" key="1">
    <source>
        <dbReference type="SAM" id="Phobius"/>
    </source>
</evidence>
<proteinExistence type="predicted"/>
<dbReference type="AlphaFoldDB" id="A0A9E7J901"/>
<protein>
    <submittedName>
        <fullName evidence="2">Uncharacterized protein</fullName>
    </submittedName>
</protein>
<sequence>MRWALAAAYLWRGLGLGLGRGLEDRWRTASSISALSSAFTSILLGFLLSILLPLDQSFLVRFRLVTAATSPRLCVRVVIRPTRNKSTTKPISDLSPVSNRAPTLSLRFELIARLYKHTTTVAVGTLPLHQTPSHSCSSPLSLRSKVSPCFNLSVPIRFCRSTTGPHLRCHHLPSEVVAMASDLVVVTNPAIIQVAIQATPNPGSFLLLSSPPLLSFRMDTDVAMDPVIEKRERMDGFGATHNKAFIFHVQMLRVMWTWHSIKYMNALHA</sequence>